<feature type="signal peptide" evidence="6">
    <location>
        <begin position="1"/>
        <end position="17"/>
    </location>
</feature>
<evidence type="ECO:0000313" key="9">
    <source>
        <dbReference type="EMBL" id="PWJ56909.1"/>
    </source>
</evidence>
<evidence type="ECO:0000256" key="1">
    <source>
        <dbReference type="ARBA" id="ARBA00004442"/>
    </source>
</evidence>
<comment type="subcellular location">
    <subcellularLocation>
        <location evidence="1">Cell outer membrane</location>
    </subcellularLocation>
</comment>
<evidence type="ECO:0000259" key="8">
    <source>
        <dbReference type="Pfam" id="PF14322"/>
    </source>
</evidence>
<dbReference type="EMBL" id="QGDT01000009">
    <property type="protein sequence ID" value="PWJ56909.1"/>
    <property type="molecule type" value="Genomic_DNA"/>
</dbReference>
<reference evidence="9 10" key="1">
    <citation type="submission" date="2018-03" db="EMBL/GenBank/DDBJ databases">
        <title>Genomic Encyclopedia of Archaeal and Bacterial Type Strains, Phase II (KMG-II): from individual species to whole genera.</title>
        <authorList>
            <person name="Goeker M."/>
        </authorList>
    </citation>
    <scope>NUCLEOTIDE SEQUENCE [LARGE SCALE GENOMIC DNA]</scope>
    <source>
        <strain evidence="9 10">DSM 100346</strain>
    </source>
</reference>
<sequence>MKKIVILTLLFATGLFSCEEALNTQPSDFLSPQYYYNNETELSYALNGVYDMLGKTGMYNGGDGLTTTWDVADEMFTTASRGAQVYVYDAGDNVVNLIWRYMYTGIERANVLLDNLEKPEMSEEARDNIEGQARFLRAYYYFVLVQNYGAVPLRTLPTASVNDIAYPRVPADEVYDFIIQEMEAAEKLVPSILDQNMAGRISKSAVWGVLARVNLYKAGFPVNDVARYADALKWSKQVIDLGYHELNPSYEQFFINLIQNKYDTKESIWELEFFTTGAGEPYGETGGLGNNNGISQQDLDLGFSGAQYRVQKHLYDLYDSTDTRRDWAIAPFAYSKNFGPEKVYWLPTQIYNRNIGKWRREYELTANKIKNYNGTNFPLLRYADVLLMAAEAENEVNGPTILAYQWLNQVRERAQTTLYTDAEMVSSQGEFRKLIKDERSRELCFESWRKLDLIRWNILIPTMKTLAEEAYLMGGSFRGPATVAANNITQKHLLQPIPLRELSLNKMLTQNPEW</sequence>
<feature type="domain" description="RagB/SusD" evidence="7">
    <location>
        <begin position="309"/>
        <end position="514"/>
    </location>
</feature>
<evidence type="ECO:0000313" key="10">
    <source>
        <dbReference type="Proteomes" id="UP000245880"/>
    </source>
</evidence>
<dbReference type="Pfam" id="PF14322">
    <property type="entry name" value="SusD-like_3"/>
    <property type="match status" value="1"/>
</dbReference>
<evidence type="ECO:0000259" key="7">
    <source>
        <dbReference type="Pfam" id="PF07980"/>
    </source>
</evidence>
<evidence type="ECO:0000256" key="5">
    <source>
        <dbReference type="ARBA" id="ARBA00023237"/>
    </source>
</evidence>
<evidence type="ECO:0000256" key="4">
    <source>
        <dbReference type="ARBA" id="ARBA00023136"/>
    </source>
</evidence>
<feature type="domain" description="SusD-like N-terminal" evidence="8">
    <location>
        <begin position="38"/>
        <end position="215"/>
    </location>
</feature>
<dbReference type="InterPro" id="IPR033985">
    <property type="entry name" value="SusD-like_N"/>
</dbReference>
<accession>A0A316AI36</accession>
<name>A0A316AI36_9BACT</name>
<dbReference type="Proteomes" id="UP000245880">
    <property type="component" value="Unassembled WGS sequence"/>
</dbReference>
<dbReference type="GO" id="GO:0009279">
    <property type="term" value="C:cell outer membrane"/>
    <property type="evidence" value="ECO:0007669"/>
    <property type="project" value="UniProtKB-SubCell"/>
</dbReference>
<keyword evidence="10" id="KW-1185">Reference proteome</keyword>
<evidence type="ECO:0000256" key="2">
    <source>
        <dbReference type="ARBA" id="ARBA00006275"/>
    </source>
</evidence>
<dbReference type="SUPFAM" id="SSF48452">
    <property type="entry name" value="TPR-like"/>
    <property type="match status" value="1"/>
</dbReference>
<keyword evidence="4" id="KW-0472">Membrane</keyword>
<dbReference type="RefSeq" id="WP_146202292.1">
    <property type="nucleotide sequence ID" value="NZ_QGDT01000009.1"/>
</dbReference>
<dbReference type="CDD" id="cd08977">
    <property type="entry name" value="SusD"/>
    <property type="match status" value="1"/>
</dbReference>
<feature type="chain" id="PRO_5016321647" evidence="6">
    <location>
        <begin position="18"/>
        <end position="514"/>
    </location>
</feature>
<proteinExistence type="inferred from homology"/>
<evidence type="ECO:0000256" key="6">
    <source>
        <dbReference type="SAM" id="SignalP"/>
    </source>
</evidence>
<comment type="caution">
    <text evidence="9">The sequence shown here is derived from an EMBL/GenBank/DDBJ whole genome shotgun (WGS) entry which is preliminary data.</text>
</comment>
<dbReference type="Gene3D" id="1.25.40.390">
    <property type="match status" value="1"/>
</dbReference>
<dbReference type="OrthoDB" id="691907at2"/>
<comment type="similarity">
    <text evidence="2">Belongs to the SusD family.</text>
</comment>
<organism evidence="9 10">
    <name type="scientific">Dyadobacter jejuensis</name>
    <dbReference type="NCBI Taxonomy" id="1082580"/>
    <lineage>
        <taxon>Bacteria</taxon>
        <taxon>Pseudomonadati</taxon>
        <taxon>Bacteroidota</taxon>
        <taxon>Cytophagia</taxon>
        <taxon>Cytophagales</taxon>
        <taxon>Spirosomataceae</taxon>
        <taxon>Dyadobacter</taxon>
    </lineage>
</organism>
<keyword evidence="3 6" id="KW-0732">Signal</keyword>
<protein>
    <submittedName>
        <fullName evidence="9">Putative outer membrane starch-binding protein</fullName>
    </submittedName>
</protein>
<dbReference type="PROSITE" id="PS51257">
    <property type="entry name" value="PROKAR_LIPOPROTEIN"/>
    <property type="match status" value="1"/>
</dbReference>
<dbReference type="InterPro" id="IPR011990">
    <property type="entry name" value="TPR-like_helical_dom_sf"/>
</dbReference>
<evidence type="ECO:0000256" key="3">
    <source>
        <dbReference type="ARBA" id="ARBA00022729"/>
    </source>
</evidence>
<dbReference type="AlphaFoldDB" id="A0A316AI36"/>
<dbReference type="InterPro" id="IPR012944">
    <property type="entry name" value="SusD_RagB_dom"/>
</dbReference>
<dbReference type="Pfam" id="PF07980">
    <property type="entry name" value="SusD_RagB"/>
    <property type="match status" value="1"/>
</dbReference>
<keyword evidence="5" id="KW-0998">Cell outer membrane</keyword>
<gene>
    <name evidence="9" type="ORF">CLV98_10918</name>
</gene>